<dbReference type="InterPro" id="IPR016187">
    <property type="entry name" value="CTDL_fold"/>
</dbReference>
<name>A0A0N5B3E6_STREA</name>
<evidence type="ECO:0000259" key="3">
    <source>
        <dbReference type="PROSITE" id="PS50041"/>
    </source>
</evidence>
<dbReference type="PANTHER" id="PTHR22803">
    <property type="entry name" value="MANNOSE, PHOSPHOLIPASE, LECTIN RECEPTOR RELATED"/>
    <property type="match status" value="1"/>
</dbReference>
<feature type="chain" id="PRO_5005893686" evidence="2">
    <location>
        <begin position="20"/>
        <end position="296"/>
    </location>
</feature>
<dbReference type="Gene3D" id="3.10.100.10">
    <property type="entry name" value="Mannose-Binding Protein A, subunit A"/>
    <property type="match status" value="1"/>
</dbReference>
<dbReference type="InterPro" id="IPR001304">
    <property type="entry name" value="C-type_lectin-like"/>
</dbReference>
<feature type="signal peptide" evidence="2">
    <location>
        <begin position="1"/>
        <end position="19"/>
    </location>
</feature>
<dbReference type="WBParaSite" id="SPAL_0000059700.1">
    <property type="protein sequence ID" value="SPAL_0000059700.1"/>
    <property type="gene ID" value="SPAL_0000059700"/>
</dbReference>
<keyword evidence="4" id="KW-1185">Reference proteome</keyword>
<dbReference type="STRING" id="174720.A0A0N5B3E6"/>
<sequence>MKLVVVSIFFLLTVGGILCGCPSDWIYSPHDQKCYKVGDKLTGWNLGEYTCAFGGGHMPSIHSLEENKFVWELGKRVGSYIWVGAAQFGSNPNYINSDSSPFNFEKWNIGRRPAFRRGRRCVKIDAATGLWEQSCCKKKAVPICVKDPRLYPGWGTPTVEEKKPIVGTIAEERPNITTTKFPSPIVMKTKEDGGDFASAVVNSRKVLDVPKLVKRSSDSNYDLRLKDEELTNEGSDGFGKVIKLTDTMDSVDASNPILMNPENRERVILTTIRNDNPPIQPEEEKDRLGKFLRSPF</sequence>
<dbReference type="Proteomes" id="UP000046392">
    <property type="component" value="Unplaced"/>
</dbReference>
<dbReference type="PROSITE" id="PS51257">
    <property type="entry name" value="PROKAR_LIPOPROTEIN"/>
    <property type="match status" value="1"/>
</dbReference>
<dbReference type="CDD" id="cd00037">
    <property type="entry name" value="CLECT"/>
    <property type="match status" value="1"/>
</dbReference>
<reference evidence="5" key="1">
    <citation type="submission" date="2017-02" db="UniProtKB">
        <authorList>
            <consortium name="WormBaseParasite"/>
        </authorList>
    </citation>
    <scope>IDENTIFICATION</scope>
</reference>
<evidence type="ECO:0000313" key="5">
    <source>
        <dbReference type="WBParaSite" id="SPAL_0000059700.1"/>
    </source>
</evidence>
<evidence type="ECO:0000313" key="4">
    <source>
        <dbReference type="Proteomes" id="UP000046392"/>
    </source>
</evidence>
<organism evidence="4 5">
    <name type="scientific">Strongyloides papillosus</name>
    <name type="common">Intestinal threadworm</name>
    <dbReference type="NCBI Taxonomy" id="174720"/>
    <lineage>
        <taxon>Eukaryota</taxon>
        <taxon>Metazoa</taxon>
        <taxon>Ecdysozoa</taxon>
        <taxon>Nematoda</taxon>
        <taxon>Chromadorea</taxon>
        <taxon>Rhabditida</taxon>
        <taxon>Tylenchina</taxon>
        <taxon>Panagrolaimomorpha</taxon>
        <taxon>Strongyloidoidea</taxon>
        <taxon>Strongyloididae</taxon>
        <taxon>Strongyloides</taxon>
    </lineage>
</organism>
<evidence type="ECO:0000256" key="2">
    <source>
        <dbReference type="SAM" id="SignalP"/>
    </source>
</evidence>
<keyword evidence="2" id="KW-0732">Signal</keyword>
<proteinExistence type="predicted"/>
<accession>A0A0N5B3E6</accession>
<dbReference type="SMART" id="SM00034">
    <property type="entry name" value="CLECT"/>
    <property type="match status" value="1"/>
</dbReference>
<dbReference type="InterPro" id="IPR016186">
    <property type="entry name" value="C-type_lectin-like/link_sf"/>
</dbReference>
<evidence type="ECO:0000256" key="1">
    <source>
        <dbReference type="SAM" id="MobiDB-lite"/>
    </source>
</evidence>
<dbReference type="SUPFAM" id="SSF56436">
    <property type="entry name" value="C-type lectin-like"/>
    <property type="match status" value="1"/>
</dbReference>
<feature type="domain" description="C-type lectin" evidence="3">
    <location>
        <begin position="30"/>
        <end position="145"/>
    </location>
</feature>
<dbReference type="PROSITE" id="PS50041">
    <property type="entry name" value="C_TYPE_LECTIN_2"/>
    <property type="match status" value="1"/>
</dbReference>
<protein>
    <submittedName>
        <fullName evidence="5">C-type lectin domain-containing protein</fullName>
    </submittedName>
</protein>
<dbReference type="Pfam" id="PF00059">
    <property type="entry name" value="Lectin_C"/>
    <property type="match status" value="1"/>
</dbReference>
<dbReference type="InterPro" id="IPR050111">
    <property type="entry name" value="C-type_lectin/snaclec_domain"/>
</dbReference>
<feature type="region of interest" description="Disordered" evidence="1">
    <location>
        <begin position="275"/>
        <end position="296"/>
    </location>
</feature>
<dbReference type="AlphaFoldDB" id="A0A0N5B3E6"/>